<gene>
    <name evidence="2" type="ORF">J2S90_004512</name>
    <name evidence="3" type="ORF">J2S93_004594</name>
</gene>
<dbReference type="AlphaFoldDB" id="A0AAW8DMF3"/>
<dbReference type="GO" id="GO:0017057">
    <property type="term" value="F:6-phosphogluconolactonase activity"/>
    <property type="evidence" value="ECO:0007669"/>
    <property type="project" value="TreeGrafter"/>
</dbReference>
<dbReference type="SUPFAM" id="SSF51004">
    <property type="entry name" value="C-terminal (heme d1) domain of cytochrome cd1-nitrite reductase"/>
    <property type="match status" value="1"/>
</dbReference>
<name>A0AAW8DMF3_9MICC</name>
<comment type="similarity">
    <text evidence="1">Belongs to the cycloisomerase 2 family.</text>
</comment>
<dbReference type="InterPro" id="IPR015943">
    <property type="entry name" value="WD40/YVTN_repeat-like_dom_sf"/>
</dbReference>
<dbReference type="Proteomes" id="UP001242995">
    <property type="component" value="Unassembled WGS sequence"/>
</dbReference>
<dbReference type="InterPro" id="IPR019405">
    <property type="entry name" value="Lactonase_7-beta_prop"/>
</dbReference>
<dbReference type="Pfam" id="PF10282">
    <property type="entry name" value="Lactonase"/>
    <property type="match status" value="1"/>
</dbReference>
<evidence type="ECO:0000313" key="5">
    <source>
        <dbReference type="Proteomes" id="UP001242995"/>
    </source>
</evidence>
<comment type="caution">
    <text evidence="2">The sequence shown here is derived from an EMBL/GenBank/DDBJ whole genome shotgun (WGS) entry which is preliminary data.</text>
</comment>
<dbReference type="RefSeq" id="WP_306964222.1">
    <property type="nucleotide sequence ID" value="NZ_JAUSRG010000022.1"/>
</dbReference>
<dbReference type="EMBL" id="JAUSRG010000022">
    <property type="protein sequence ID" value="MDP9907518.1"/>
    <property type="molecule type" value="Genomic_DNA"/>
</dbReference>
<keyword evidence="4" id="KW-1185">Reference proteome</keyword>
<accession>A0AAW8DMF3</accession>
<dbReference type="EMBL" id="JAUSTF010000020">
    <property type="protein sequence ID" value="MDQ0183135.1"/>
    <property type="molecule type" value="Genomic_DNA"/>
</dbReference>
<protein>
    <submittedName>
        <fullName evidence="2">6-phosphogluconolactonase (Cycloisomerase 2 family)</fullName>
    </submittedName>
</protein>
<reference evidence="2 4" key="1">
    <citation type="submission" date="2023-07" db="EMBL/GenBank/DDBJ databases">
        <title>Sorghum-associated microbial communities from plants grown in Nebraska, USA.</title>
        <authorList>
            <person name="Schachtman D."/>
        </authorList>
    </citation>
    <scope>NUCLEOTIDE SEQUENCE</scope>
    <source>
        <strain evidence="2">DS1006</strain>
        <strain evidence="3 4">DS1016</strain>
    </source>
</reference>
<evidence type="ECO:0000313" key="3">
    <source>
        <dbReference type="EMBL" id="MDQ0183135.1"/>
    </source>
</evidence>
<dbReference type="InterPro" id="IPR050282">
    <property type="entry name" value="Cycloisomerase_2"/>
</dbReference>
<dbReference type="Gene3D" id="2.130.10.10">
    <property type="entry name" value="YVTN repeat-like/Quinoprotein amine dehydrogenase"/>
    <property type="match status" value="1"/>
</dbReference>
<organism evidence="2 5">
    <name type="scientific">Arthrobacter bambusae</name>
    <dbReference type="NCBI Taxonomy" id="1338426"/>
    <lineage>
        <taxon>Bacteria</taxon>
        <taxon>Bacillati</taxon>
        <taxon>Actinomycetota</taxon>
        <taxon>Actinomycetes</taxon>
        <taxon>Micrococcales</taxon>
        <taxon>Micrococcaceae</taxon>
        <taxon>Arthrobacter</taxon>
    </lineage>
</organism>
<dbReference type="PANTHER" id="PTHR30344:SF1">
    <property type="entry name" value="6-PHOSPHOGLUCONOLACTONASE"/>
    <property type="match status" value="1"/>
</dbReference>
<sequence>MAENIDGTLIWTGAYTADSDGNGWGIGAVAAREDGSLSWLGTAVEAPSPSFLAVHPTLPVVYAVAEAAQTVRAYRRTGLFGLEPLGEAWPAGAAACHVAVDPSARFIVVACWGDGNVLLYGLDDDGGITSRFAAPPAKDPHAGVEGGLDIATGGPRVSRAHASLMLEDGRIMTTDLGFDLVRVWNYFPDTGLLKDHEVALPMGSGPRHLVQHPSVDAVFVVTEYSIEVVVLLPGADGRFALHRRGPATAGGADDGDAAAEIALSPDHRFVYTGIRGSNRISVLAVEGSGTRLRPVADVPSGGDWPRHHLVRDGWLHVAHERSNQVTTFALNPATGIPGDVLEQVDVGSPTVLVIAP</sequence>
<evidence type="ECO:0000256" key="1">
    <source>
        <dbReference type="ARBA" id="ARBA00005564"/>
    </source>
</evidence>
<evidence type="ECO:0000313" key="4">
    <source>
        <dbReference type="Proteomes" id="UP001230951"/>
    </source>
</evidence>
<evidence type="ECO:0000313" key="2">
    <source>
        <dbReference type="EMBL" id="MDP9907518.1"/>
    </source>
</evidence>
<dbReference type="InterPro" id="IPR011048">
    <property type="entry name" value="Haem_d1_sf"/>
</dbReference>
<proteinExistence type="inferred from homology"/>
<dbReference type="PANTHER" id="PTHR30344">
    <property type="entry name" value="6-PHOSPHOGLUCONOLACTONASE-RELATED"/>
    <property type="match status" value="1"/>
</dbReference>
<dbReference type="Proteomes" id="UP001230951">
    <property type="component" value="Unassembled WGS sequence"/>
</dbReference>